<gene>
    <name evidence="4" type="ORF">SAMN04490355_101680</name>
</gene>
<dbReference type="Pfam" id="PF03358">
    <property type="entry name" value="FMN_red"/>
    <property type="match status" value="1"/>
</dbReference>
<evidence type="ECO:0000259" key="3">
    <source>
        <dbReference type="Pfam" id="PF03358"/>
    </source>
</evidence>
<organism evidence="4 5">
    <name type="scientific">Pelosinus propionicus DSM 13327</name>
    <dbReference type="NCBI Taxonomy" id="1123291"/>
    <lineage>
        <taxon>Bacteria</taxon>
        <taxon>Bacillati</taxon>
        <taxon>Bacillota</taxon>
        <taxon>Negativicutes</taxon>
        <taxon>Selenomonadales</taxon>
        <taxon>Sporomusaceae</taxon>
        <taxon>Pelosinus</taxon>
    </lineage>
</organism>
<dbReference type="EMBL" id="FOTS01000016">
    <property type="protein sequence ID" value="SFL75593.1"/>
    <property type="molecule type" value="Genomic_DNA"/>
</dbReference>
<dbReference type="AlphaFoldDB" id="A0A1I4KAL0"/>
<evidence type="ECO:0000313" key="5">
    <source>
        <dbReference type="Proteomes" id="UP000199520"/>
    </source>
</evidence>
<keyword evidence="2" id="KW-0288">FMN</keyword>
<name>A0A1I4KAL0_9FIRM</name>
<dbReference type="Proteomes" id="UP000199520">
    <property type="component" value="Unassembled WGS sequence"/>
</dbReference>
<protein>
    <submittedName>
        <fullName evidence="4">Multimeric flavodoxin WrbA</fullName>
    </submittedName>
</protein>
<dbReference type="PANTHER" id="PTHR43278:SF2">
    <property type="entry name" value="IRON-SULFUR FLAVOPROTEIN"/>
    <property type="match status" value="1"/>
</dbReference>
<sequence length="228" mass="25679">MRILAINGSPRKNWNTATLLSKALEGAASQGAETELIHLYDLNYKGCISCFACKLKGGKSYGKCAFKDGLTPVLEKIENADAIILGSPIYFHNITAAMRALIERMGFQYLQYDADYSSCFQRKIPVGFIYTMNLNESTMKEMGYDRILKLTEMAMGRAFGTSESLFVTDTYQFSDYSKYLITMFDGDDKAKRRQEEFPNDCKKAFEMGVRFATGNAIDLKTESFPSKT</sequence>
<keyword evidence="5" id="KW-1185">Reference proteome</keyword>
<dbReference type="SUPFAM" id="SSF52218">
    <property type="entry name" value="Flavoproteins"/>
    <property type="match status" value="1"/>
</dbReference>
<dbReference type="STRING" id="1123291.SAMN04490355_101680"/>
<proteinExistence type="predicted"/>
<reference evidence="5" key="1">
    <citation type="submission" date="2016-10" db="EMBL/GenBank/DDBJ databases">
        <authorList>
            <person name="Varghese N."/>
            <person name="Submissions S."/>
        </authorList>
    </citation>
    <scope>NUCLEOTIDE SEQUENCE [LARGE SCALE GENOMIC DNA]</scope>
    <source>
        <strain evidence="5">DSM 13327</strain>
    </source>
</reference>
<dbReference type="InterPro" id="IPR005025">
    <property type="entry name" value="FMN_Rdtase-like_dom"/>
</dbReference>
<dbReference type="Gene3D" id="3.40.50.360">
    <property type="match status" value="1"/>
</dbReference>
<dbReference type="RefSeq" id="WP_090936499.1">
    <property type="nucleotide sequence ID" value="NZ_FOTS01000016.1"/>
</dbReference>
<evidence type="ECO:0000256" key="2">
    <source>
        <dbReference type="ARBA" id="ARBA00022643"/>
    </source>
</evidence>
<dbReference type="InterPro" id="IPR051796">
    <property type="entry name" value="ISF_SsuE-like"/>
</dbReference>
<feature type="domain" description="NADPH-dependent FMN reductase-like" evidence="3">
    <location>
        <begin position="1"/>
        <end position="123"/>
    </location>
</feature>
<evidence type="ECO:0000256" key="1">
    <source>
        <dbReference type="ARBA" id="ARBA00022630"/>
    </source>
</evidence>
<dbReference type="PANTHER" id="PTHR43278">
    <property type="entry name" value="NAD(P)H-DEPENDENT FMN-CONTAINING OXIDOREDUCTASE YWQN-RELATED"/>
    <property type="match status" value="1"/>
</dbReference>
<accession>A0A1I4KAL0</accession>
<keyword evidence="1" id="KW-0285">Flavoprotein</keyword>
<dbReference type="OrthoDB" id="6398207at2"/>
<dbReference type="GO" id="GO:0016491">
    <property type="term" value="F:oxidoreductase activity"/>
    <property type="evidence" value="ECO:0007669"/>
    <property type="project" value="InterPro"/>
</dbReference>
<dbReference type="InterPro" id="IPR029039">
    <property type="entry name" value="Flavoprotein-like_sf"/>
</dbReference>
<evidence type="ECO:0000313" key="4">
    <source>
        <dbReference type="EMBL" id="SFL75593.1"/>
    </source>
</evidence>